<reference evidence="1" key="1">
    <citation type="journal article" date="2014" name="Int. J. Syst. Evol. Microbiol.">
        <title>Complete genome sequence of Corynebacterium casei LMG S-19264T (=DSM 44701T), isolated from a smear-ripened cheese.</title>
        <authorList>
            <consortium name="US DOE Joint Genome Institute (JGI-PGF)"/>
            <person name="Walter F."/>
            <person name="Albersmeier A."/>
            <person name="Kalinowski J."/>
            <person name="Ruckert C."/>
        </authorList>
    </citation>
    <scope>NUCLEOTIDE SEQUENCE</scope>
    <source>
        <strain evidence="1">CGMCC 4.7299</strain>
    </source>
</reference>
<proteinExistence type="predicted"/>
<evidence type="ECO:0008006" key="3">
    <source>
        <dbReference type="Google" id="ProtNLM"/>
    </source>
</evidence>
<dbReference type="InterPro" id="IPR036689">
    <property type="entry name" value="ESAT-6-like_sf"/>
</dbReference>
<dbReference type="Gene3D" id="1.10.287.1060">
    <property type="entry name" value="ESAT-6-like"/>
    <property type="match status" value="1"/>
</dbReference>
<evidence type="ECO:0000313" key="2">
    <source>
        <dbReference type="Proteomes" id="UP000656042"/>
    </source>
</evidence>
<dbReference type="SUPFAM" id="SSF140453">
    <property type="entry name" value="EsxAB dimer-like"/>
    <property type="match status" value="1"/>
</dbReference>
<keyword evidence="2" id="KW-1185">Reference proteome</keyword>
<reference evidence="1" key="2">
    <citation type="submission" date="2020-09" db="EMBL/GenBank/DDBJ databases">
        <authorList>
            <person name="Sun Q."/>
            <person name="Zhou Y."/>
        </authorList>
    </citation>
    <scope>NUCLEOTIDE SEQUENCE</scope>
    <source>
        <strain evidence="1">CGMCC 4.7299</strain>
    </source>
</reference>
<dbReference type="Proteomes" id="UP000656042">
    <property type="component" value="Unassembled WGS sequence"/>
</dbReference>
<evidence type="ECO:0000313" key="1">
    <source>
        <dbReference type="EMBL" id="GGK78771.1"/>
    </source>
</evidence>
<protein>
    <recommendedName>
        <fullName evidence="3">WXG100 family type VII secretion target</fullName>
    </recommendedName>
</protein>
<organism evidence="1 2">
    <name type="scientific">Mangrovihabitans endophyticus</name>
    <dbReference type="NCBI Taxonomy" id="1751298"/>
    <lineage>
        <taxon>Bacteria</taxon>
        <taxon>Bacillati</taxon>
        <taxon>Actinomycetota</taxon>
        <taxon>Actinomycetes</taxon>
        <taxon>Micromonosporales</taxon>
        <taxon>Micromonosporaceae</taxon>
        <taxon>Mangrovihabitans</taxon>
    </lineage>
</organism>
<dbReference type="Pfam" id="PF06013">
    <property type="entry name" value="WXG100"/>
    <property type="match status" value="1"/>
</dbReference>
<dbReference type="InterPro" id="IPR010310">
    <property type="entry name" value="T7SS_ESAT-6-like"/>
</dbReference>
<comment type="caution">
    <text evidence="1">The sequence shown here is derived from an EMBL/GenBank/DDBJ whole genome shotgun (WGS) entry which is preliminary data.</text>
</comment>
<gene>
    <name evidence="1" type="ORF">GCM10012284_10850</name>
</gene>
<name>A0A8J3FME3_9ACTN</name>
<dbReference type="EMBL" id="BMMX01000002">
    <property type="protein sequence ID" value="GGK78771.1"/>
    <property type="molecule type" value="Genomic_DNA"/>
</dbReference>
<accession>A0A8J3FME3</accession>
<dbReference type="RefSeq" id="WP_189077978.1">
    <property type="nucleotide sequence ID" value="NZ_BMMX01000002.1"/>
</dbReference>
<dbReference type="AlphaFoldDB" id="A0A8J3FME3"/>
<sequence>MVDPASSNLKVPADLEQAGARLNQMADAITEKLVDLKKRLAPLDETWQDEARERYRHLQNEWDSAADGLFGVNDSVLSAISRTLNVAWDNYSECEWANIRTWTPGR</sequence>